<keyword evidence="2" id="KW-1185">Reference proteome</keyword>
<accession>A0ABT0UHN0</accession>
<comment type="caution">
    <text evidence="1">The sequence shown here is derived from an EMBL/GenBank/DDBJ whole genome shotgun (WGS) entry which is preliminary data.</text>
</comment>
<sequence>MQILSTELRGDQPSPILDDAETADAVRCSDAVLNRLGIRLFLEYRSRAAYKRYATHTNSDSPEGDLDGYRAELASRERSEAIAGYRGVACDVRNLIFAARYKPELIIRDAAQGIVEVVKNKEHCLLSDRPVTSAGLTMAELVDWWGFRDGEYGRPRDDQVDRLRAKLTTQ</sequence>
<protein>
    <submittedName>
        <fullName evidence="1">Uncharacterized protein</fullName>
    </submittedName>
</protein>
<evidence type="ECO:0000313" key="2">
    <source>
        <dbReference type="Proteomes" id="UP001431429"/>
    </source>
</evidence>
<evidence type="ECO:0000313" key="1">
    <source>
        <dbReference type="EMBL" id="MCM2388137.1"/>
    </source>
</evidence>
<gene>
    <name evidence="1" type="ORF">NBG84_07385</name>
</gene>
<dbReference type="RefSeq" id="WP_250918492.1">
    <property type="nucleotide sequence ID" value="NZ_JAMQAW010000007.1"/>
</dbReference>
<dbReference type="EMBL" id="JAMQAW010000007">
    <property type="protein sequence ID" value="MCM2388137.1"/>
    <property type="molecule type" value="Genomic_DNA"/>
</dbReference>
<name>A0ABT0UHN0_9ACTN</name>
<organism evidence="1 2">
    <name type="scientific">Streptomyces albipurpureus</name>
    <dbReference type="NCBI Taxonomy" id="2897419"/>
    <lineage>
        <taxon>Bacteria</taxon>
        <taxon>Bacillati</taxon>
        <taxon>Actinomycetota</taxon>
        <taxon>Actinomycetes</taxon>
        <taxon>Kitasatosporales</taxon>
        <taxon>Streptomycetaceae</taxon>
        <taxon>Streptomyces</taxon>
    </lineage>
</organism>
<proteinExistence type="predicted"/>
<dbReference type="Proteomes" id="UP001431429">
    <property type="component" value="Unassembled WGS sequence"/>
</dbReference>
<reference evidence="1" key="1">
    <citation type="submission" date="2022-06" db="EMBL/GenBank/DDBJ databases">
        <title>Genome public.</title>
        <authorList>
            <person name="Sun Q."/>
        </authorList>
    </citation>
    <scope>NUCLEOTIDE SEQUENCE</scope>
    <source>
        <strain evidence="1">CWNU-1</strain>
    </source>
</reference>